<evidence type="ECO:0000313" key="3">
    <source>
        <dbReference type="WBParaSite" id="PSAMB.scaffold248size61541.g3714.t1"/>
    </source>
</evidence>
<organism evidence="2 3">
    <name type="scientific">Plectus sambesii</name>
    <dbReference type="NCBI Taxonomy" id="2011161"/>
    <lineage>
        <taxon>Eukaryota</taxon>
        <taxon>Metazoa</taxon>
        <taxon>Ecdysozoa</taxon>
        <taxon>Nematoda</taxon>
        <taxon>Chromadorea</taxon>
        <taxon>Plectida</taxon>
        <taxon>Plectina</taxon>
        <taxon>Plectoidea</taxon>
        <taxon>Plectidae</taxon>
        <taxon>Plectus</taxon>
    </lineage>
</organism>
<feature type="signal peptide" evidence="1">
    <location>
        <begin position="1"/>
        <end position="17"/>
    </location>
</feature>
<sequence length="179" mass="20401">MLLRVLTLLLLLAYANPLTVEIDESEEVTDVDSEWLSFPDSTNMAVTEAAPQCGNEDELFPESGVEDLPDDVDEEICERESLQDVISSNGKPKPRPKPHHKCKMCCKLGAVAGKKVRKGKCPFVQCRNFFISFFKKHRKCIKHPKKCGFFFVKCCVRQHHKDIYAPVSEEVDENQAWDN</sequence>
<protein>
    <submittedName>
        <fullName evidence="3">Uncharacterized protein</fullName>
    </submittedName>
</protein>
<keyword evidence="2" id="KW-1185">Reference proteome</keyword>
<dbReference type="WBParaSite" id="PSAMB.scaffold248size61541.g3714.t1">
    <property type="protein sequence ID" value="PSAMB.scaffold248size61541.g3714.t1"/>
    <property type="gene ID" value="PSAMB.scaffold248size61541.g3714"/>
</dbReference>
<evidence type="ECO:0000256" key="1">
    <source>
        <dbReference type="SAM" id="SignalP"/>
    </source>
</evidence>
<reference evidence="3" key="1">
    <citation type="submission" date="2022-11" db="UniProtKB">
        <authorList>
            <consortium name="WormBaseParasite"/>
        </authorList>
    </citation>
    <scope>IDENTIFICATION</scope>
</reference>
<keyword evidence="1" id="KW-0732">Signal</keyword>
<name>A0A914VSY5_9BILA</name>
<accession>A0A914VSY5</accession>
<dbReference type="Proteomes" id="UP000887566">
    <property type="component" value="Unplaced"/>
</dbReference>
<feature type="chain" id="PRO_5036765289" evidence="1">
    <location>
        <begin position="18"/>
        <end position="179"/>
    </location>
</feature>
<proteinExistence type="predicted"/>
<dbReference type="AlphaFoldDB" id="A0A914VSY5"/>
<evidence type="ECO:0000313" key="2">
    <source>
        <dbReference type="Proteomes" id="UP000887566"/>
    </source>
</evidence>